<gene>
    <name evidence="2" type="ORF">HO133_011045</name>
</gene>
<dbReference type="GeneID" id="59339435"/>
<keyword evidence="3" id="KW-1185">Reference proteome</keyword>
<comment type="caution">
    <text evidence="2">The sequence shown here is derived from an EMBL/GenBank/DDBJ whole genome shotgun (WGS) entry which is preliminary data.</text>
</comment>
<feature type="compositionally biased region" description="Basic and acidic residues" evidence="1">
    <location>
        <begin position="119"/>
        <end position="128"/>
    </location>
</feature>
<evidence type="ECO:0000313" key="2">
    <source>
        <dbReference type="EMBL" id="KAF6224468.1"/>
    </source>
</evidence>
<dbReference type="RefSeq" id="XP_037153528.1">
    <property type="nucleotide sequence ID" value="XM_037301894.1"/>
</dbReference>
<accession>A0A8H6CJ64</accession>
<evidence type="ECO:0000256" key="1">
    <source>
        <dbReference type="SAM" id="MobiDB-lite"/>
    </source>
</evidence>
<dbReference type="Proteomes" id="UP000593566">
    <property type="component" value="Unassembled WGS sequence"/>
</dbReference>
<dbReference type="EMBL" id="JACCJB010000009">
    <property type="protein sequence ID" value="KAF6224468.1"/>
    <property type="molecule type" value="Genomic_DNA"/>
</dbReference>
<evidence type="ECO:0000313" key="3">
    <source>
        <dbReference type="Proteomes" id="UP000593566"/>
    </source>
</evidence>
<proteinExistence type="predicted"/>
<feature type="region of interest" description="Disordered" evidence="1">
    <location>
        <begin position="16"/>
        <end position="128"/>
    </location>
</feature>
<sequence>MLILYDTTEQLSRRAAEKQRTISAANSKRWTDHKPLVGDPTDDTGALNDKPTTGELEDSSSQDDKQAKDEDLTPEASRTVSAGANFHARTHPTRPGRVTASLSLCHHETIAKRHPPSVSERELRSSDS</sequence>
<protein>
    <submittedName>
        <fullName evidence="2">Uncharacterized protein</fullName>
    </submittedName>
</protein>
<reference evidence="2 3" key="1">
    <citation type="journal article" date="2020" name="Genomics">
        <title>Complete, high-quality genomes from long-read metagenomic sequencing of two wolf lichen thalli reveals enigmatic genome architecture.</title>
        <authorList>
            <person name="McKenzie S.K."/>
            <person name="Walston R.F."/>
            <person name="Allen J.L."/>
        </authorList>
    </citation>
    <scope>NUCLEOTIDE SEQUENCE [LARGE SCALE GENOMIC DNA]</scope>
    <source>
        <strain evidence="2">WasteWater1</strain>
    </source>
</reference>
<dbReference type="AlphaFoldDB" id="A0A8H6CJ64"/>
<organism evidence="2 3">
    <name type="scientific">Letharia lupina</name>
    <dbReference type="NCBI Taxonomy" id="560253"/>
    <lineage>
        <taxon>Eukaryota</taxon>
        <taxon>Fungi</taxon>
        <taxon>Dikarya</taxon>
        <taxon>Ascomycota</taxon>
        <taxon>Pezizomycotina</taxon>
        <taxon>Lecanoromycetes</taxon>
        <taxon>OSLEUM clade</taxon>
        <taxon>Lecanoromycetidae</taxon>
        <taxon>Lecanorales</taxon>
        <taxon>Lecanorineae</taxon>
        <taxon>Parmeliaceae</taxon>
        <taxon>Letharia</taxon>
    </lineage>
</organism>
<feature type="compositionally biased region" description="Basic and acidic residues" evidence="1">
    <location>
        <begin position="62"/>
        <end position="71"/>
    </location>
</feature>
<name>A0A8H6CJ64_9LECA</name>